<keyword evidence="2" id="KW-1185">Reference proteome</keyword>
<comment type="caution">
    <text evidence="1">The sequence shown here is derived from an EMBL/GenBank/DDBJ whole genome shotgun (WGS) entry which is preliminary data.</text>
</comment>
<dbReference type="AlphaFoldDB" id="A0A8J3IA56"/>
<dbReference type="Proteomes" id="UP000612362">
    <property type="component" value="Unassembled WGS sequence"/>
</dbReference>
<name>A0A8J3IA56_9CHLR</name>
<evidence type="ECO:0000313" key="2">
    <source>
        <dbReference type="Proteomes" id="UP000612362"/>
    </source>
</evidence>
<protein>
    <submittedName>
        <fullName evidence="1">Uncharacterized protein</fullName>
    </submittedName>
</protein>
<organism evidence="1 2">
    <name type="scientific">Ktedonospora formicarum</name>
    <dbReference type="NCBI Taxonomy" id="2778364"/>
    <lineage>
        <taxon>Bacteria</taxon>
        <taxon>Bacillati</taxon>
        <taxon>Chloroflexota</taxon>
        <taxon>Ktedonobacteria</taxon>
        <taxon>Ktedonobacterales</taxon>
        <taxon>Ktedonobacteraceae</taxon>
        <taxon>Ktedonospora</taxon>
    </lineage>
</organism>
<gene>
    <name evidence="1" type="ORF">KSX_95890</name>
</gene>
<proteinExistence type="predicted"/>
<evidence type="ECO:0000313" key="1">
    <source>
        <dbReference type="EMBL" id="GHO51426.1"/>
    </source>
</evidence>
<accession>A0A8J3IA56</accession>
<sequence>MKVWTRDNTLDLFRRQLYALQSTVVAARSRYVYEVQIKGKLYTAVIEGYTREYWEHRVDLHPLAEQVDLVICYRHDSIVSKRVLELSSPSGREYDAFTPPSWFDFEQRGGRAWAQVFTGALLAGHGEAYQILEQIREESPAAYYRYLRRKAQLAAHKQGHPVAV</sequence>
<reference evidence="1" key="1">
    <citation type="submission" date="2020-10" db="EMBL/GenBank/DDBJ databases">
        <title>Taxonomic study of unclassified bacteria belonging to the class Ktedonobacteria.</title>
        <authorList>
            <person name="Yabe S."/>
            <person name="Wang C.M."/>
            <person name="Zheng Y."/>
            <person name="Sakai Y."/>
            <person name="Cavaletti L."/>
            <person name="Monciardini P."/>
            <person name="Donadio S."/>
        </authorList>
    </citation>
    <scope>NUCLEOTIDE SEQUENCE</scope>
    <source>
        <strain evidence="1">SOSP1-1</strain>
    </source>
</reference>
<dbReference type="EMBL" id="BNJF01000012">
    <property type="protein sequence ID" value="GHO51426.1"/>
    <property type="molecule type" value="Genomic_DNA"/>
</dbReference>
<dbReference type="RefSeq" id="WP_220200340.1">
    <property type="nucleotide sequence ID" value="NZ_BNJF01000012.1"/>
</dbReference>